<dbReference type="Proteomes" id="UP000711614">
    <property type="component" value="Unassembled WGS sequence"/>
</dbReference>
<keyword evidence="2" id="KW-1185">Reference proteome</keyword>
<dbReference type="EMBL" id="JAGIOI010000001">
    <property type="protein sequence ID" value="MBP2413426.1"/>
    <property type="molecule type" value="Genomic_DNA"/>
</dbReference>
<evidence type="ECO:0000313" key="1">
    <source>
        <dbReference type="EMBL" id="MBP2413426.1"/>
    </source>
</evidence>
<accession>A0ABS4YX80</accession>
<evidence type="ECO:0000313" key="2">
    <source>
        <dbReference type="Proteomes" id="UP000711614"/>
    </source>
</evidence>
<name>A0ABS4YX80_9MICC</name>
<gene>
    <name evidence="1" type="ORF">JOF48_002225</name>
</gene>
<sequence>MEWVAVRLRYATRFDPKIEARKSPSDRHNA</sequence>
<protein>
    <submittedName>
        <fullName evidence="1">Uncharacterized protein</fullName>
    </submittedName>
</protein>
<reference evidence="1 2" key="1">
    <citation type="submission" date="2021-03" db="EMBL/GenBank/DDBJ databases">
        <title>Sequencing the genomes of 1000 actinobacteria strains.</title>
        <authorList>
            <person name="Klenk H.-P."/>
        </authorList>
    </citation>
    <scope>NUCLEOTIDE SEQUENCE [LARGE SCALE GENOMIC DNA]</scope>
    <source>
        <strain evidence="1 2">DSM 16005</strain>
    </source>
</reference>
<comment type="caution">
    <text evidence="1">The sequence shown here is derived from an EMBL/GenBank/DDBJ whole genome shotgun (WGS) entry which is preliminary data.</text>
</comment>
<organism evidence="1 2">
    <name type="scientific">Arthrobacter stackebrandtii</name>
    <dbReference type="NCBI Taxonomy" id="272161"/>
    <lineage>
        <taxon>Bacteria</taxon>
        <taxon>Bacillati</taxon>
        <taxon>Actinomycetota</taxon>
        <taxon>Actinomycetes</taxon>
        <taxon>Micrococcales</taxon>
        <taxon>Micrococcaceae</taxon>
        <taxon>Arthrobacter</taxon>
    </lineage>
</organism>
<proteinExistence type="predicted"/>